<evidence type="ECO:0000313" key="1">
    <source>
        <dbReference type="EMBL" id="RAI18891.1"/>
    </source>
</evidence>
<dbReference type="InterPro" id="IPR030832">
    <property type="entry name" value="Acidic_LPXTA"/>
</dbReference>
<keyword evidence="2" id="KW-1185">Reference proteome</keyword>
<feature type="non-terminal residue" evidence="1">
    <location>
        <position position="84"/>
    </location>
</feature>
<dbReference type="NCBIfam" id="TIGR04383">
    <property type="entry name" value="acidic_w_LPXTA"/>
    <property type="match status" value="1"/>
</dbReference>
<name>A0A327JFZ7_9HYPH</name>
<dbReference type="OrthoDB" id="2718583at2"/>
<comment type="caution">
    <text evidence="1">The sequence shown here is derived from an EMBL/GenBank/DDBJ whole genome shotgun (WGS) entry which is preliminary data.</text>
</comment>
<gene>
    <name evidence="1" type="ORF">CH339_23895</name>
</gene>
<proteinExistence type="predicted"/>
<organism evidence="1 2">
    <name type="scientific">Rhodobium orientis</name>
    <dbReference type="NCBI Taxonomy" id="34017"/>
    <lineage>
        <taxon>Bacteria</taxon>
        <taxon>Pseudomonadati</taxon>
        <taxon>Pseudomonadota</taxon>
        <taxon>Alphaproteobacteria</taxon>
        <taxon>Hyphomicrobiales</taxon>
        <taxon>Rhodobiaceae</taxon>
        <taxon>Rhodobium</taxon>
    </lineage>
</organism>
<accession>A0A327JFZ7</accession>
<feature type="non-terminal residue" evidence="1">
    <location>
        <position position="1"/>
    </location>
</feature>
<reference evidence="1 2" key="1">
    <citation type="submission" date="2017-07" db="EMBL/GenBank/DDBJ databases">
        <title>Draft Genome Sequences of Select Purple Nonsulfur Bacteria.</title>
        <authorList>
            <person name="Lasarre B."/>
            <person name="Mckinlay J.B."/>
        </authorList>
    </citation>
    <scope>NUCLEOTIDE SEQUENCE [LARGE SCALE GENOMIC DNA]</scope>
    <source>
        <strain evidence="1 2">DSM 11290</strain>
    </source>
</reference>
<evidence type="ECO:0000313" key="2">
    <source>
        <dbReference type="Proteomes" id="UP000249299"/>
    </source>
</evidence>
<dbReference type="AlphaFoldDB" id="A0A327JFZ7"/>
<dbReference type="RefSeq" id="WP_111436871.1">
    <property type="nucleotide sequence ID" value="NZ_NPEV01000207.1"/>
</dbReference>
<dbReference type="EMBL" id="NPEV01000207">
    <property type="protein sequence ID" value="RAI18891.1"/>
    <property type="molecule type" value="Genomic_DNA"/>
</dbReference>
<sequence>DNNPNLENDLMALGERLEAVADFESVSELSAQDIAEMLSILNDLQKTLEVKTKYYLVKDGKKKEVSLTTLVSAEDLKGASLLVE</sequence>
<protein>
    <submittedName>
        <fullName evidence="1">Processed acidic surface protein</fullName>
    </submittedName>
</protein>
<dbReference type="Proteomes" id="UP000249299">
    <property type="component" value="Unassembled WGS sequence"/>
</dbReference>